<feature type="compositionally biased region" description="Low complexity" evidence="1">
    <location>
        <begin position="8"/>
        <end position="22"/>
    </location>
</feature>
<feature type="region of interest" description="Disordered" evidence="1">
    <location>
        <begin position="242"/>
        <end position="274"/>
    </location>
</feature>
<dbReference type="InParanoid" id="A0A6I8TG65"/>
<reference evidence="2" key="2">
    <citation type="submission" date="2020-05" db="UniProtKB">
        <authorList>
            <consortium name="EnsemblMetazoa"/>
        </authorList>
    </citation>
    <scope>IDENTIFICATION</scope>
    <source>
        <strain evidence="2">LVP_AGWG</strain>
    </source>
</reference>
<protein>
    <submittedName>
        <fullName evidence="2">Uncharacterized protein</fullName>
    </submittedName>
</protein>
<proteinExistence type="predicted"/>
<name>A0A6I8TG65_AEDAE</name>
<keyword evidence="3" id="KW-1185">Reference proteome</keyword>
<feature type="compositionally biased region" description="Polar residues" evidence="1">
    <location>
        <begin position="352"/>
        <end position="363"/>
    </location>
</feature>
<reference evidence="2 3" key="1">
    <citation type="submission" date="2017-06" db="EMBL/GenBank/DDBJ databases">
        <title>Aedes aegypti genome working group (AGWG) sequencing and assembly.</title>
        <authorList>
            <consortium name="Aedes aegypti Genome Working Group (AGWG)"/>
            <person name="Matthews B.J."/>
        </authorList>
    </citation>
    <scope>NUCLEOTIDE SEQUENCE [LARGE SCALE GENOMIC DNA]</scope>
    <source>
        <strain evidence="2 3">LVP_AGWG</strain>
    </source>
</reference>
<feature type="compositionally biased region" description="Polar residues" evidence="1">
    <location>
        <begin position="29"/>
        <end position="47"/>
    </location>
</feature>
<feature type="compositionally biased region" description="Basic and acidic residues" evidence="1">
    <location>
        <begin position="401"/>
        <end position="413"/>
    </location>
</feature>
<dbReference type="OrthoDB" id="7764931at2759"/>
<dbReference type="EnsemblMetazoa" id="AAEL014522-RB">
    <property type="protein sequence ID" value="AAEL014522-PB"/>
    <property type="gene ID" value="AAEL014522"/>
</dbReference>
<organism evidence="2 3">
    <name type="scientific">Aedes aegypti</name>
    <name type="common">Yellowfever mosquito</name>
    <name type="synonym">Culex aegypti</name>
    <dbReference type="NCBI Taxonomy" id="7159"/>
    <lineage>
        <taxon>Eukaryota</taxon>
        <taxon>Metazoa</taxon>
        <taxon>Ecdysozoa</taxon>
        <taxon>Arthropoda</taxon>
        <taxon>Hexapoda</taxon>
        <taxon>Insecta</taxon>
        <taxon>Pterygota</taxon>
        <taxon>Neoptera</taxon>
        <taxon>Endopterygota</taxon>
        <taxon>Diptera</taxon>
        <taxon>Nematocera</taxon>
        <taxon>Culicoidea</taxon>
        <taxon>Culicidae</taxon>
        <taxon>Culicinae</taxon>
        <taxon>Aedini</taxon>
        <taxon>Aedes</taxon>
        <taxon>Stegomyia</taxon>
    </lineage>
</organism>
<evidence type="ECO:0000256" key="1">
    <source>
        <dbReference type="SAM" id="MobiDB-lite"/>
    </source>
</evidence>
<dbReference type="Proteomes" id="UP000008820">
    <property type="component" value="Chromosome 1"/>
</dbReference>
<gene>
    <name evidence="2" type="primary">5564602</name>
</gene>
<dbReference type="FunCoup" id="A0A6I8TG65">
    <property type="interactions" value="30"/>
</dbReference>
<feature type="compositionally biased region" description="Low complexity" evidence="1">
    <location>
        <begin position="379"/>
        <end position="393"/>
    </location>
</feature>
<evidence type="ECO:0000313" key="2">
    <source>
        <dbReference type="EnsemblMetazoa" id="AAEL014522-PB"/>
    </source>
</evidence>
<evidence type="ECO:0000313" key="3">
    <source>
        <dbReference type="Proteomes" id="UP000008820"/>
    </source>
</evidence>
<feature type="region of interest" description="Disordered" evidence="1">
    <location>
        <begin position="1"/>
        <end position="120"/>
    </location>
</feature>
<accession>A0A6I8TG65</accession>
<feature type="region of interest" description="Disordered" evidence="1">
    <location>
        <begin position="379"/>
        <end position="413"/>
    </location>
</feature>
<feature type="region of interest" description="Disordered" evidence="1">
    <location>
        <begin position="289"/>
        <end position="363"/>
    </location>
</feature>
<feature type="region of interest" description="Disordered" evidence="1">
    <location>
        <begin position="147"/>
        <end position="177"/>
    </location>
</feature>
<dbReference type="AlphaFoldDB" id="A0A6I8TG65"/>
<sequence length="441" mass="48965">MSSRRSRFSLSLVRRSVSPMSPIGDRTRSSISELDITTSSGCSTPLNTRKRSSSTKGDSPLFNDNDQSPIPMSQDASNVVTGVSWAWNSPKRTVAPSRRLRPKPLADRTIISNKDPDFSRSNRKKITRKLTGFYRFQSELKLLQERDRSLEAQRTPSTSSIQVVPPTSPPPSPDKDNAFVMRHHRVLRTNTPTTKKTFFKHNPTSVASDSFNDSELDNLLLQASQAVERQSSVSNALFNQPVTSTAATEKRSEKRRSFFKSRTTDNFDGNSDDSLADTELESLLAQLNPETGKSSKPAGEITQNNKATVESRKSKTKGLLTRHKSMPESPSRKVVESSSRINKMKNAKDKSLQSPVTISSASSGSITLVPTQSEVLLVSSPHSSSTKSNSSSSKLQPTRVCSKEEIEQKRQEALKRQACRLKRLMQGNHSQGNEKFFKSMK</sequence>
<feature type="compositionally biased region" description="Low complexity" evidence="1">
    <location>
        <begin position="155"/>
        <end position="165"/>
    </location>
</feature>
<feature type="compositionally biased region" description="Basic residues" evidence="1">
    <location>
        <begin position="314"/>
        <end position="324"/>
    </location>
</feature>
<feature type="compositionally biased region" description="Polar residues" evidence="1">
    <location>
        <begin position="54"/>
        <end position="91"/>
    </location>
</feature>